<evidence type="ECO:0000313" key="8">
    <source>
        <dbReference type="Proteomes" id="UP000016665"/>
    </source>
</evidence>
<proteinExistence type="inferred from homology"/>
<evidence type="ECO:0000256" key="2">
    <source>
        <dbReference type="ARBA" id="ARBA00022448"/>
    </source>
</evidence>
<reference evidence="7 8" key="1">
    <citation type="journal article" date="2012" name="Nature">
        <title>The genomic landscape of species divergence in Ficedula flycatchers.</title>
        <authorList>
            <person name="Ellegren H."/>
            <person name="Smeds L."/>
            <person name="Burri R."/>
            <person name="Olason P.I."/>
            <person name="Backstrom N."/>
            <person name="Kawakami T."/>
            <person name="Kunstner A."/>
            <person name="Makinen H."/>
            <person name="Nadachowska-Brzyska K."/>
            <person name="Qvarnstrom A."/>
            <person name="Uebbing S."/>
            <person name="Wolf J.B."/>
        </authorList>
    </citation>
    <scope>NUCLEOTIDE SEQUENCE [LARGE SCALE GENOMIC DNA]</scope>
</reference>
<dbReference type="GeneTree" id="ENSGT00940000166719"/>
<dbReference type="GO" id="GO:0005546">
    <property type="term" value="F:phosphatidylinositol-4,5-bisphosphate binding"/>
    <property type="evidence" value="ECO:0007669"/>
    <property type="project" value="TreeGrafter"/>
</dbReference>
<dbReference type="Ensembl" id="ENSFALT00000011846.2">
    <property type="protein sequence ID" value="ENSFALP00000011798.2"/>
    <property type="gene ID" value="ENSFALG00000011293.2"/>
</dbReference>
<dbReference type="GO" id="GO:0006893">
    <property type="term" value="P:Golgi to plasma membrane transport"/>
    <property type="evidence" value="ECO:0007669"/>
    <property type="project" value="TreeGrafter"/>
</dbReference>
<dbReference type="InterPro" id="IPR019160">
    <property type="entry name" value="Sec3_CC"/>
</dbReference>
<sequence length="799" mass="89788">DFELHLEKIHKWTSSSLEEKEIFLRGLDNFQRWEAELQEGLGTYQEMTPEEATAILELMDEHEPLLNNSVAFAEQLGRELQELDEANLRAIISSEQQVVQLMSSIDEALAEVGRVEQTLQVCDELLGSVKQQMDHIQRENALLHRVASNRARLMEEILFLTTQLHLSREHRAALSRADLSSPAAVGACTAAAQALSACMAVPIHPSYRKLQAVAEQLILFETLKQNFESSFISHITNIFKLQGNSQSPALGTVAAPSHGHHHEELLPYTPLMAWLRNISPVLFWDLPKVYSQNLGRLYEREIKALFEQAKMALSGRRKASDKTKGCNGNFQASLAQFEGQTGVFCPSESALPALHFQIPGQGMELKEGNGVGASHLWEFPRFSRPTLVSKQVLEQVLSQLQPLCASEQKFLQEFFWPGCDSLELQVRVGVPARGSQTILASLGRRAQGTSRGASLHQAPEPVLNSPPFHDLLWFFRPEEATAQVLRELFSCLEPELRAFLDFCSRAQPLGCLQVLGTLSDSLLGTWGSSPAPSSFLLSLLGNVLLLAKSNFNKCIGTLCKEVEEAKTPSRTRGGILPCVSRFQQLVASSEEVLRTSQRRGELDKAQLRLASSVFSSISSLSSANLKVNTDMVMMENFHHVHNFLCQKDIPCLEDKKREAKQRFREHMEKYVTTSLGQLLERLQHFFEGVKARLAQGVKEEEVSFQLAYSKQELRKVIEKYPGKEVRRALESLYRTIHKCLSPEGNLLPVVWKAVELEFIRQYREFEELIQRCYAGAGIALDFTMEDLLSYFSSISTSSM</sequence>
<dbReference type="PANTHER" id="PTHR16092:SF20">
    <property type="entry name" value="EXOCYST COMPLEX COMPONENT SEC3 PIP2-BINDING N-TERMINAL DOMAIN-CONTAINING PROTEIN"/>
    <property type="match status" value="1"/>
</dbReference>
<dbReference type="InterPro" id="IPR048628">
    <property type="entry name" value="Sec3_C"/>
</dbReference>
<dbReference type="AlphaFoldDB" id="U3K9U4"/>
<keyword evidence="3" id="KW-0268">Exocytosis</keyword>
<evidence type="ECO:0000259" key="6">
    <source>
        <dbReference type="Pfam" id="PF20654"/>
    </source>
</evidence>
<evidence type="ECO:0000256" key="4">
    <source>
        <dbReference type="ARBA" id="ARBA00023054"/>
    </source>
</evidence>
<gene>
    <name evidence="7" type="primary">LOC101810110</name>
</gene>
<dbReference type="PANTHER" id="PTHR16092">
    <property type="entry name" value="SEC3/SYNTAXIN-RELATED"/>
    <property type="match status" value="1"/>
</dbReference>
<evidence type="ECO:0000256" key="3">
    <source>
        <dbReference type="ARBA" id="ARBA00022483"/>
    </source>
</evidence>
<name>U3K9U4_FICAL</name>
<keyword evidence="8" id="KW-1185">Reference proteome</keyword>
<feature type="domain" description="Exocyst complex component Sec3 coiled-coil" evidence="5">
    <location>
        <begin position="72"/>
        <end position="199"/>
    </location>
</feature>
<evidence type="ECO:0000259" key="5">
    <source>
        <dbReference type="Pfam" id="PF09763"/>
    </source>
</evidence>
<dbReference type="GO" id="GO:0005886">
    <property type="term" value="C:plasma membrane"/>
    <property type="evidence" value="ECO:0007669"/>
    <property type="project" value="TreeGrafter"/>
</dbReference>
<dbReference type="GO" id="GO:0000145">
    <property type="term" value="C:exocyst"/>
    <property type="evidence" value="ECO:0007669"/>
    <property type="project" value="InterPro"/>
</dbReference>
<dbReference type="GO" id="GO:0006887">
    <property type="term" value="P:exocytosis"/>
    <property type="evidence" value="ECO:0007669"/>
    <property type="project" value="UniProtKB-KW"/>
</dbReference>
<accession>U3K9U4</accession>
<dbReference type="STRING" id="59894.ENSFALP00000011798"/>
<feature type="domain" description="Exocyst complex component Sec3 C-terminal" evidence="6">
    <location>
        <begin position="480"/>
        <end position="775"/>
    </location>
</feature>
<dbReference type="Pfam" id="PF20654">
    <property type="entry name" value="Sec3_C-term"/>
    <property type="match status" value="1"/>
</dbReference>
<comment type="similarity">
    <text evidence="1">Belongs to the SEC3 family.</text>
</comment>
<reference evidence="7" key="2">
    <citation type="submission" date="2025-08" db="UniProtKB">
        <authorList>
            <consortium name="Ensembl"/>
        </authorList>
    </citation>
    <scope>IDENTIFICATION</scope>
</reference>
<protein>
    <submittedName>
        <fullName evidence="7">Uncharacterized protein</fullName>
    </submittedName>
</protein>
<dbReference type="eggNOG" id="KOG2148">
    <property type="taxonomic scope" value="Eukaryota"/>
</dbReference>
<organism evidence="7 8">
    <name type="scientific">Ficedula albicollis</name>
    <name type="common">Collared flycatcher</name>
    <name type="synonym">Muscicapa albicollis</name>
    <dbReference type="NCBI Taxonomy" id="59894"/>
    <lineage>
        <taxon>Eukaryota</taxon>
        <taxon>Metazoa</taxon>
        <taxon>Chordata</taxon>
        <taxon>Craniata</taxon>
        <taxon>Vertebrata</taxon>
        <taxon>Euteleostomi</taxon>
        <taxon>Archelosauria</taxon>
        <taxon>Archosauria</taxon>
        <taxon>Dinosauria</taxon>
        <taxon>Saurischia</taxon>
        <taxon>Theropoda</taxon>
        <taxon>Coelurosauria</taxon>
        <taxon>Aves</taxon>
        <taxon>Neognathae</taxon>
        <taxon>Neoaves</taxon>
        <taxon>Telluraves</taxon>
        <taxon>Australaves</taxon>
        <taxon>Passeriformes</taxon>
        <taxon>Muscicapidae</taxon>
        <taxon>Ficedula</taxon>
    </lineage>
</organism>
<keyword evidence="4" id="KW-0175">Coiled coil</keyword>
<dbReference type="Proteomes" id="UP000016665">
    <property type="component" value="Chromosome 4A"/>
</dbReference>
<evidence type="ECO:0000313" key="7">
    <source>
        <dbReference type="Ensembl" id="ENSFALP00000011798.2"/>
    </source>
</evidence>
<dbReference type="Pfam" id="PF09763">
    <property type="entry name" value="Sec3_CC"/>
    <property type="match status" value="1"/>
</dbReference>
<reference evidence="7" key="3">
    <citation type="submission" date="2025-09" db="UniProtKB">
        <authorList>
            <consortium name="Ensembl"/>
        </authorList>
    </citation>
    <scope>IDENTIFICATION</scope>
</reference>
<keyword evidence="2" id="KW-0813">Transport</keyword>
<dbReference type="HOGENOM" id="CLU_015381_1_0_1"/>
<evidence type="ECO:0000256" key="1">
    <source>
        <dbReference type="ARBA" id="ARBA00006518"/>
    </source>
</evidence>